<accession>A0A4Y7KYL4</accession>
<organism evidence="4 5">
    <name type="scientific">Papaver somniferum</name>
    <name type="common">Opium poppy</name>
    <dbReference type="NCBI Taxonomy" id="3469"/>
    <lineage>
        <taxon>Eukaryota</taxon>
        <taxon>Viridiplantae</taxon>
        <taxon>Streptophyta</taxon>
        <taxon>Embryophyta</taxon>
        <taxon>Tracheophyta</taxon>
        <taxon>Spermatophyta</taxon>
        <taxon>Magnoliopsida</taxon>
        <taxon>Ranunculales</taxon>
        <taxon>Papaveraceae</taxon>
        <taxon>Papaveroideae</taxon>
        <taxon>Papaver</taxon>
    </lineage>
</organism>
<name>A0A4Y7KYL4_PAPSO</name>
<proteinExistence type="predicted"/>
<feature type="compositionally biased region" description="Low complexity" evidence="3">
    <location>
        <begin position="32"/>
        <end position="46"/>
    </location>
</feature>
<reference evidence="4 5" key="1">
    <citation type="journal article" date="2018" name="Science">
        <title>The opium poppy genome and morphinan production.</title>
        <authorList>
            <person name="Guo L."/>
            <person name="Winzer T."/>
            <person name="Yang X."/>
            <person name="Li Y."/>
            <person name="Ning Z."/>
            <person name="He Z."/>
            <person name="Teodor R."/>
            <person name="Lu Y."/>
            <person name="Bowser T.A."/>
            <person name="Graham I.A."/>
            <person name="Ye K."/>
        </authorList>
    </citation>
    <scope>NUCLEOTIDE SEQUENCE [LARGE SCALE GENOMIC DNA]</scope>
    <source>
        <strain evidence="5">cv. HN1</strain>
        <tissue evidence="4">Leaves</tissue>
    </source>
</reference>
<feature type="compositionally biased region" description="Low complexity" evidence="3">
    <location>
        <begin position="61"/>
        <end position="81"/>
    </location>
</feature>
<keyword evidence="5" id="KW-1185">Reference proteome</keyword>
<evidence type="ECO:0000256" key="3">
    <source>
        <dbReference type="SAM" id="MobiDB-lite"/>
    </source>
</evidence>
<dbReference type="InterPro" id="IPR040389">
    <property type="entry name" value="SMR"/>
</dbReference>
<evidence type="ECO:0000256" key="2">
    <source>
        <dbReference type="ARBA" id="ARBA00023306"/>
    </source>
</evidence>
<feature type="region of interest" description="Disordered" evidence="3">
    <location>
        <begin position="61"/>
        <end position="92"/>
    </location>
</feature>
<dbReference type="PANTHER" id="PTHR33142">
    <property type="entry name" value="CYCLIN-DEPENDENT PROTEIN KINASE INHIBITOR SMR13"/>
    <property type="match status" value="1"/>
</dbReference>
<evidence type="ECO:0000313" key="5">
    <source>
        <dbReference type="Proteomes" id="UP000316621"/>
    </source>
</evidence>
<gene>
    <name evidence="4" type="ORF">C5167_001752</name>
</gene>
<dbReference type="PANTHER" id="PTHR33142:SF8">
    <property type="entry name" value="CYCLIN-DEPENDENT PROTEIN KINASE INHIBITOR SMR9"/>
    <property type="match status" value="1"/>
</dbReference>
<dbReference type="Gramene" id="RZC77480">
    <property type="protein sequence ID" value="RZC77480"/>
    <property type="gene ID" value="C5167_001752"/>
</dbReference>
<dbReference type="GO" id="GO:0005634">
    <property type="term" value="C:nucleus"/>
    <property type="evidence" value="ECO:0007669"/>
    <property type="project" value="TreeGrafter"/>
</dbReference>
<dbReference type="AlphaFoldDB" id="A0A4Y7KYL4"/>
<dbReference type="Proteomes" id="UP000316621">
    <property type="component" value="Chromosome 9"/>
</dbReference>
<evidence type="ECO:0000313" key="4">
    <source>
        <dbReference type="EMBL" id="RZC77480.1"/>
    </source>
</evidence>
<keyword evidence="1" id="KW-0649">Protein kinase inhibitor</keyword>
<sequence length="165" mass="18503">MKDMAPNNGYYTRRKVQYKRSSSPKHVQSKKSSSIELEDFSSSSCSRRITRTQYKRNLLQSKKLLSRSSSSSSMDLPCNSSTASKGKEEDKIVEVSSSTEVCLTPKGQKYRIPKIGSCPPAPMKKAARRLITNCSSLQRSPISFFTNPDIEVFFFFALHDISSAV</sequence>
<dbReference type="GO" id="GO:0004860">
    <property type="term" value="F:protein kinase inhibitor activity"/>
    <property type="evidence" value="ECO:0007669"/>
    <property type="project" value="UniProtKB-KW"/>
</dbReference>
<feature type="region of interest" description="Disordered" evidence="3">
    <location>
        <begin position="1"/>
        <end position="46"/>
    </location>
</feature>
<evidence type="ECO:0000256" key="1">
    <source>
        <dbReference type="ARBA" id="ARBA00023013"/>
    </source>
</evidence>
<dbReference type="GO" id="GO:0032875">
    <property type="term" value="P:regulation of DNA endoreduplication"/>
    <property type="evidence" value="ECO:0007669"/>
    <property type="project" value="InterPro"/>
</dbReference>
<dbReference type="EMBL" id="CM010723">
    <property type="protein sequence ID" value="RZC77480.1"/>
    <property type="molecule type" value="Genomic_DNA"/>
</dbReference>
<protein>
    <submittedName>
        <fullName evidence="4">Uncharacterized protein</fullName>
    </submittedName>
</protein>
<keyword evidence="2" id="KW-0131">Cell cycle</keyword>
<dbReference type="OMA" id="LESSXAS"/>